<comment type="subcellular location">
    <subcellularLocation>
        <location evidence="1">Secreted</location>
    </subcellularLocation>
</comment>
<dbReference type="OrthoDB" id="958254at2759"/>
<feature type="signal peptide" evidence="6">
    <location>
        <begin position="1"/>
        <end position="20"/>
    </location>
</feature>
<dbReference type="Pfam" id="PF03227">
    <property type="entry name" value="GILT"/>
    <property type="match status" value="1"/>
</dbReference>
<keyword evidence="3" id="KW-0964">Secreted</keyword>
<evidence type="ECO:0000256" key="1">
    <source>
        <dbReference type="ARBA" id="ARBA00004613"/>
    </source>
</evidence>
<dbReference type="InterPro" id="IPR004911">
    <property type="entry name" value="Interferon-induced_GILT"/>
</dbReference>
<keyword evidence="4 6" id="KW-0732">Signal</keyword>
<dbReference type="GO" id="GO:0016671">
    <property type="term" value="F:oxidoreductase activity, acting on a sulfur group of donors, disulfide as acceptor"/>
    <property type="evidence" value="ECO:0007669"/>
    <property type="project" value="InterPro"/>
</dbReference>
<accession>A0A8H5BF67</accession>
<keyword evidence="8" id="KW-1185">Reference proteome</keyword>
<comment type="similarity">
    <text evidence="2">Belongs to the GILT family.</text>
</comment>
<dbReference type="Proteomes" id="UP000567179">
    <property type="component" value="Unassembled WGS sequence"/>
</dbReference>
<evidence type="ECO:0000313" key="7">
    <source>
        <dbReference type="EMBL" id="KAF5321368.1"/>
    </source>
</evidence>
<proteinExistence type="inferred from homology"/>
<gene>
    <name evidence="7" type="ORF">D9619_000948</name>
</gene>
<sequence>MKSIQSLLLTAATAASCVSAIHLAPASFVPLTDTFNTNTLGNANINTNLLTQQQRPLGGGPTDVKVPVQLGVMSKCPDALLCERRFTEVLERVSDKVDLSLIYVGKIDASEPDFGVWCMHGPGECAGNVQQLCVAKYTPFPNFWEFVSCQNYQGRENVGEPDVALKCAETAGIDWEAGGAGECAGLDGSGKGEEGIQLLQESVKLGHEFGITKSCTVLISGKVVCVHDGTWKDCENGHTTGDFVRQIEEEYTRLNQ</sequence>
<dbReference type="AlphaFoldDB" id="A0A8H5BF67"/>
<evidence type="ECO:0000256" key="5">
    <source>
        <dbReference type="ARBA" id="ARBA00023180"/>
    </source>
</evidence>
<protein>
    <submittedName>
        <fullName evidence="7">Uncharacterized protein</fullName>
    </submittedName>
</protein>
<organism evidence="7 8">
    <name type="scientific">Psilocybe cf. subviscida</name>
    <dbReference type="NCBI Taxonomy" id="2480587"/>
    <lineage>
        <taxon>Eukaryota</taxon>
        <taxon>Fungi</taxon>
        <taxon>Dikarya</taxon>
        <taxon>Basidiomycota</taxon>
        <taxon>Agaricomycotina</taxon>
        <taxon>Agaricomycetes</taxon>
        <taxon>Agaricomycetidae</taxon>
        <taxon>Agaricales</taxon>
        <taxon>Agaricineae</taxon>
        <taxon>Strophariaceae</taxon>
        <taxon>Psilocybe</taxon>
    </lineage>
</organism>
<dbReference type="EMBL" id="JAACJJ010000028">
    <property type="protein sequence ID" value="KAF5321368.1"/>
    <property type="molecule type" value="Genomic_DNA"/>
</dbReference>
<dbReference type="GO" id="GO:0005576">
    <property type="term" value="C:extracellular region"/>
    <property type="evidence" value="ECO:0007669"/>
    <property type="project" value="UniProtKB-SubCell"/>
</dbReference>
<evidence type="ECO:0000256" key="3">
    <source>
        <dbReference type="ARBA" id="ARBA00022525"/>
    </source>
</evidence>
<dbReference type="PANTHER" id="PTHR13234">
    <property type="entry name" value="GAMMA-INTERFERON INDUCIBLE LYSOSOMAL THIOL REDUCTASE GILT"/>
    <property type="match status" value="1"/>
</dbReference>
<dbReference type="PROSITE" id="PS51257">
    <property type="entry name" value="PROKAR_LIPOPROTEIN"/>
    <property type="match status" value="1"/>
</dbReference>
<reference evidence="7 8" key="1">
    <citation type="journal article" date="2020" name="ISME J.">
        <title>Uncovering the hidden diversity of litter-decomposition mechanisms in mushroom-forming fungi.</title>
        <authorList>
            <person name="Floudas D."/>
            <person name="Bentzer J."/>
            <person name="Ahren D."/>
            <person name="Johansson T."/>
            <person name="Persson P."/>
            <person name="Tunlid A."/>
        </authorList>
    </citation>
    <scope>NUCLEOTIDE SEQUENCE [LARGE SCALE GENOMIC DNA]</scope>
    <source>
        <strain evidence="7 8">CBS 101986</strain>
    </source>
</reference>
<name>A0A8H5BF67_9AGAR</name>
<evidence type="ECO:0000256" key="4">
    <source>
        <dbReference type="ARBA" id="ARBA00022729"/>
    </source>
</evidence>
<dbReference type="PANTHER" id="PTHR13234:SF8">
    <property type="entry name" value="GAMMA-INTERFERON-INDUCIBLE LYSOSOMAL THIOL REDUCTASE"/>
    <property type="match status" value="1"/>
</dbReference>
<evidence type="ECO:0000256" key="6">
    <source>
        <dbReference type="SAM" id="SignalP"/>
    </source>
</evidence>
<evidence type="ECO:0000256" key="2">
    <source>
        <dbReference type="ARBA" id="ARBA00005679"/>
    </source>
</evidence>
<evidence type="ECO:0000313" key="8">
    <source>
        <dbReference type="Proteomes" id="UP000567179"/>
    </source>
</evidence>
<keyword evidence="5" id="KW-0325">Glycoprotein</keyword>
<comment type="caution">
    <text evidence="7">The sequence shown here is derived from an EMBL/GenBank/DDBJ whole genome shotgun (WGS) entry which is preliminary data.</text>
</comment>
<feature type="chain" id="PRO_5034270416" evidence="6">
    <location>
        <begin position="21"/>
        <end position="256"/>
    </location>
</feature>